<evidence type="ECO:0000256" key="6">
    <source>
        <dbReference type="SAM" id="Phobius"/>
    </source>
</evidence>
<evidence type="ECO:0000313" key="8">
    <source>
        <dbReference type="EMBL" id="CAB3229160.1"/>
    </source>
</evidence>
<evidence type="ECO:0000256" key="2">
    <source>
        <dbReference type="ARBA" id="ARBA00022692"/>
    </source>
</evidence>
<sequence>MEVPSSPNPSLTMNLPLSKTFNKNVEIRISVACLPYHTFVPEVTKICDSSLSVRVTRTDSNSGWKKSFPLHVEVFPGPAALNNKTTTVVPSAKVPDVLQRGLFNVGPSASNVKSLSIKFPHCLNSSASIKLQLVGAPLKTFDMLITAITDTGFNVTVVRTDQVAGWSDSPILQWRAINDSKLNSISATPTTPQGPTVKQVGWFVVKDNKKSSQKVAVPLIPHSNKATVKLSWKQPPGHIFQVNVDKILPTSFDSIVNRIDKVSGWNASFIVQFELQEPAPVALTATSPTVLQKGLTNVTGSTTPVQTLTIPFNTAIKFRNQTVTATLSGGKPATFKINVTNITDCCFTVRIERTDKKAGHNSTLTIDWKLVNQTTTPLVTTVAPVTLTSATTSSLKPTPAITVTASAVIKTIYCPKTAILVGGTTYNFAQTEVGISATSAETCKDGRPIATSQCVRQTSSVAKFQSTTVVVCNASLNQLFNKVPATNATTQEVQAQMAELKLLLSTPVNQTLAENATAYLEALINTNPTTVQIAPSTLFDAIVSSDKISTALGNTTTAKTSKQKLKTGLRKLTDRVVMPANQNFISLKTNKTSVQVTDVQLDANNKYKDVNSTLVNPQTGQQVVIVRIAGKEIDQAAKARVKRALSTTGTVRMSFWILLDPGLFPPAGTSQFIVSTSVTTGNKTTSNIPVTIIYLTNREKQSAVLFPNTTLKEYVTRTQCKSYKTALGQWTAQDCSYVLNSFPQMCICKQVTDYSLVVEHRIMDAPFVLTGPSYFGFIICIIALAITFLCFLLITKLREHPSAVYVCNICVILFICNVAFIAGIDEIYTGTSEVFIRTTCYASGIFMQYFFLVAWFWLVANIYHASEAMLNIEGAKSPALIAALCYIVPFFIVLITAFVAISFDNGFYRPDDIFFVSTYVARHMCWIHGSSFSVGFILPVMLSLVLVIILVALVLARLLCCKRPKPEQPQKHPHGHAKLDFVFSVLLLFGFAIAWVFGFVMLHATNQSQLDGCAWMFGLLNGIMGVVMFLVYCFFPAVIRAMLIAFVCCKKKDEMKKGKEKEEESEQGVVEESREHVSEERPGAKA</sequence>
<dbReference type="SUPFAM" id="SSF81321">
    <property type="entry name" value="Family A G protein-coupled receptor-like"/>
    <property type="match status" value="1"/>
</dbReference>
<dbReference type="InterPro" id="IPR017981">
    <property type="entry name" value="GPCR_2-like_7TM"/>
</dbReference>
<feature type="transmembrane region" description="Helical" evidence="6">
    <location>
        <begin position="981"/>
        <end position="1002"/>
    </location>
</feature>
<dbReference type="PANTHER" id="PTHR47767">
    <property type="entry name" value="ADHESION G PROTEIN-COUPLED RECEPTOR G7"/>
    <property type="match status" value="1"/>
</dbReference>
<feature type="region of interest" description="Disordered" evidence="5">
    <location>
        <begin position="1054"/>
        <end position="1086"/>
    </location>
</feature>
<proteinExistence type="evidence at transcript level"/>
<keyword evidence="4 6" id="KW-0472">Membrane</keyword>
<evidence type="ECO:0000256" key="3">
    <source>
        <dbReference type="ARBA" id="ARBA00022989"/>
    </source>
</evidence>
<protein>
    <submittedName>
        <fullName evidence="8">CD97 antigen-like</fullName>
    </submittedName>
</protein>
<organism evidence="8">
    <name type="scientific">Phallusia mammillata</name>
    <dbReference type="NCBI Taxonomy" id="59560"/>
    <lineage>
        <taxon>Eukaryota</taxon>
        <taxon>Metazoa</taxon>
        <taxon>Chordata</taxon>
        <taxon>Tunicata</taxon>
        <taxon>Ascidiacea</taxon>
        <taxon>Phlebobranchia</taxon>
        <taxon>Ascidiidae</taxon>
        <taxon>Phallusia</taxon>
    </lineage>
</organism>
<feature type="transmembrane region" description="Helical" evidence="6">
    <location>
        <begin position="936"/>
        <end position="960"/>
    </location>
</feature>
<feature type="transmembrane region" description="Helical" evidence="6">
    <location>
        <begin position="802"/>
        <end position="822"/>
    </location>
</feature>
<feature type="transmembrane region" description="Helical" evidence="6">
    <location>
        <begin position="774"/>
        <end position="795"/>
    </location>
</feature>
<dbReference type="EMBL" id="LR783747">
    <property type="protein sequence ID" value="CAB3229160.1"/>
    <property type="molecule type" value="mRNA"/>
</dbReference>
<dbReference type="GO" id="GO:0007166">
    <property type="term" value="P:cell surface receptor signaling pathway"/>
    <property type="evidence" value="ECO:0007669"/>
    <property type="project" value="InterPro"/>
</dbReference>
<name>A0A6F9D8Z6_9ASCI</name>
<dbReference type="PROSITE" id="PS50261">
    <property type="entry name" value="G_PROTEIN_RECEP_F2_4"/>
    <property type="match status" value="1"/>
</dbReference>
<gene>
    <name evidence="8" type="primary">Cd97-001</name>
</gene>
<feature type="transmembrane region" description="Helical" evidence="6">
    <location>
        <begin position="834"/>
        <end position="858"/>
    </location>
</feature>
<evidence type="ECO:0000256" key="4">
    <source>
        <dbReference type="ARBA" id="ARBA00023136"/>
    </source>
</evidence>
<dbReference type="InterPro" id="IPR053066">
    <property type="entry name" value="ADGR_G7"/>
</dbReference>
<dbReference type="AlphaFoldDB" id="A0A6F9D8Z6"/>
<feature type="compositionally biased region" description="Basic and acidic residues" evidence="5">
    <location>
        <begin position="1071"/>
        <end position="1086"/>
    </location>
</feature>
<feature type="transmembrane region" description="Helical" evidence="6">
    <location>
        <begin position="1022"/>
        <end position="1049"/>
    </location>
</feature>
<evidence type="ECO:0000256" key="5">
    <source>
        <dbReference type="SAM" id="MobiDB-lite"/>
    </source>
</evidence>
<dbReference type="GO" id="GO:0016020">
    <property type="term" value="C:membrane"/>
    <property type="evidence" value="ECO:0007669"/>
    <property type="project" value="UniProtKB-SubCell"/>
</dbReference>
<feature type="transmembrane region" description="Helical" evidence="6">
    <location>
        <begin position="879"/>
        <end position="901"/>
    </location>
</feature>
<dbReference type="PANTHER" id="PTHR47767:SF1">
    <property type="entry name" value="ADHESION G PROTEIN-COUPLED RECEPTOR G7"/>
    <property type="match status" value="1"/>
</dbReference>
<reference evidence="8" key="1">
    <citation type="submission" date="2020-04" db="EMBL/GenBank/DDBJ databases">
        <authorList>
            <person name="Neveu A P."/>
        </authorList>
    </citation>
    <scope>NUCLEOTIDE SEQUENCE</scope>
    <source>
        <tissue evidence="8">Whole embryo</tissue>
    </source>
</reference>
<dbReference type="GO" id="GO:0004888">
    <property type="term" value="F:transmembrane signaling receptor activity"/>
    <property type="evidence" value="ECO:0007669"/>
    <property type="project" value="InterPro"/>
</dbReference>
<dbReference type="Gene3D" id="1.20.1070.10">
    <property type="entry name" value="Rhodopsin 7-helix transmembrane proteins"/>
    <property type="match status" value="1"/>
</dbReference>
<comment type="subcellular location">
    <subcellularLocation>
        <location evidence="1">Membrane</location>
        <topology evidence="1">Multi-pass membrane protein</topology>
    </subcellularLocation>
</comment>
<accession>A0A6F9D8Z6</accession>
<feature type="domain" description="G-protein coupled receptors family 2 profile 2" evidence="7">
    <location>
        <begin position="769"/>
        <end position="1036"/>
    </location>
</feature>
<keyword evidence="3 6" id="KW-1133">Transmembrane helix</keyword>
<evidence type="ECO:0000259" key="7">
    <source>
        <dbReference type="PROSITE" id="PS50261"/>
    </source>
</evidence>
<evidence type="ECO:0000256" key="1">
    <source>
        <dbReference type="ARBA" id="ARBA00004141"/>
    </source>
</evidence>
<keyword evidence="2 6" id="KW-0812">Transmembrane</keyword>